<sequence length="479" mass="55658">MTILLSATISITAAITCLRPPMQAIDSSANKSIFILPFLWFFKALILPWTHAKEIIAQPNKAFIEVDFLKGLSVLMVITFHVFFAVFVVFKKQPEALQLFIDSIPPAMSFVLGFDKAVDIFFMLSSFLLTYSLLNIHEKKQDISVSRFYLHRFFRIYPLFVVALLLYGLADIDKLLRDGWYSLLFIENIFSKGIIPVQWSLSIEMQFYLIMPWLILLLLRSCHGIFWLVVLIVLSAGARYWVALSDALIYQTPWYQMFQSEHISLYMDSMYYVIETRLTPLLLGMLWAWLIFFKPNARLQSSAVVKALVWISMLSLIYISMRFPVYAESSHYYQVFDSQINLAAISLHRIVFSVAILVLILFGFYQLKPTASSVRQNLKQRLLENKTWRLLSEVAYPMYFFHFPFVAIAWVLVLGTTEIHSIEQIRLWMLAPVIALAIAMTLYFSLWMNFLIEARFIKIGKQIETKWFAGHNAPANRKN</sequence>
<dbReference type="Pfam" id="PF01757">
    <property type="entry name" value="Acyl_transf_3"/>
    <property type="match status" value="1"/>
</dbReference>
<name>A0A4P9K6J8_9GAMM</name>
<feature type="transmembrane region" description="Helical" evidence="1">
    <location>
        <begin position="199"/>
        <end position="219"/>
    </location>
</feature>
<keyword evidence="1" id="KW-1133">Transmembrane helix</keyword>
<dbReference type="AlphaFoldDB" id="A0A4P9K6J8"/>
<keyword evidence="4" id="KW-1185">Reference proteome</keyword>
<dbReference type="Proteomes" id="UP000304864">
    <property type="component" value="Chromosome"/>
</dbReference>
<dbReference type="PANTHER" id="PTHR11161:SF0">
    <property type="entry name" value="O-ACYLTRANSFERASE LIKE PROTEIN"/>
    <property type="match status" value="1"/>
</dbReference>
<feature type="transmembrane region" description="Helical" evidence="1">
    <location>
        <begin position="388"/>
        <end position="413"/>
    </location>
</feature>
<feature type="transmembrane region" description="Helical" evidence="1">
    <location>
        <begin position="270"/>
        <end position="292"/>
    </location>
</feature>
<dbReference type="PANTHER" id="PTHR11161">
    <property type="entry name" value="O-ACYLTRANSFERASE"/>
    <property type="match status" value="1"/>
</dbReference>
<accession>A0A4P9K6J8</accession>
<keyword evidence="3" id="KW-0012">Acyltransferase</keyword>
<feature type="transmembrane region" description="Helical" evidence="1">
    <location>
        <begin position="72"/>
        <end position="90"/>
    </location>
</feature>
<keyword evidence="1" id="KW-0812">Transmembrane</keyword>
<evidence type="ECO:0000313" key="3">
    <source>
        <dbReference type="EMBL" id="QCU90682.1"/>
    </source>
</evidence>
<gene>
    <name evidence="3" type="ORF">FE785_08580</name>
</gene>
<feature type="transmembrane region" description="Helical" evidence="1">
    <location>
        <begin position="425"/>
        <end position="452"/>
    </location>
</feature>
<proteinExistence type="predicted"/>
<feature type="transmembrane region" description="Helical" evidence="1">
    <location>
        <begin position="110"/>
        <end position="134"/>
    </location>
</feature>
<dbReference type="EMBL" id="CP040602">
    <property type="protein sequence ID" value="QCU90682.1"/>
    <property type="molecule type" value="Genomic_DNA"/>
</dbReference>
<keyword evidence="1" id="KW-0472">Membrane</keyword>
<reference evidence="3 4" key="1">
    <citation type="submission" date="2019-05" db="EMBL/GenBank/DDBJ databases">
        <title>Thiomicrorhabdus sediminis sp. nov, a novel sulfur-oxidizing bacterium isolated from coastal sediment.</title>
        <authorList>
            <person name="Liu X."/>
        </authorList>
    </citation>
    <scope>NUCLEOTIDE SEQUENCE [LARGE SCALE GENOMIC DNA]</scope>
    <source>
        <strain evidence="3 4">G1</strain>
    </source>
</reference>
<feature type="transmembrane region" description="Helical" evidence="1">
    <location>
        <begin position="226"/>
        <end position="250"/>
    </location>
</feature>
<feature type="transmembrane region" description="Helical" evidence="1">
    <location>
        <begin position="154"/>
        <end position="170"/>
    </location>
</feature>
<protein>
    <submittedName>
        <fullName evidence="3">Acyltransferase</fullName>
    </submittedName>
</protein>
<dbReference type="InterPro" id="IPR052728">
    <property type="entry name" value="O2_lipid_transport_reg"/>
</dbReference>
<feature type="domain" description="Acyltransferase 3" evidence="2">
    <location>
        <begin position="64"/>
        <end position="448"/>
    </location>
</feature>
<dbReference type="InterPro" id="IPR002656">
    <property type="entry name" value="Acyl_transf_3_dom"/>
</dbReference>
<dbReference type="GO" id="GO:0016747">
    <property type="term" value="F:acyltransferase activity, transferring groups other than amino-acyl groups"/>
    <property type="evidence" value="ECO:0007669"/>
    <property type="project" value="InterPro"/>
</dbReference>
<dbReference type="OrthoDB" id="9767863at2"/>
<keyword evidence="3" id="KW-0808">Transferase</keyword>
<dbReference type="KEGG" id="thig:FE785_08580"/>
<feature type="transmembrane region" description="Helical" evidence="1">
    <location>
        <begin position="304"/>
        <end position="327"/>
    </location>
</feature>
<organism evidence="3 4">
    <name type="scientific">Thiomicrorhabdus sediminis</name>
    <dbReference type="NCBI Taxonomy" id="2580412"/>
    <lineage>
        <taxon>Bacteria</taxon>
        <taxon>Pseudomonadati</taxon>
        <taxon>Pseudomonadota</taxon>
        <taxon>Gammaproteobacteria</taxon>
        <taxon>Thiotrichales</taxon>
        <taxon>Piscirickettsiaceae</taxon>
        <taxon>Thiomicrorhabdus</taxon>
    </lineage>
</organism>
<evidence type="ECO:0000259" key="2">
    <source>
        <dbReference type="Pfam" id="PF01757"/>
    </source>
</evidence>
<feature type="transmembrane region" description="Helical" evidence="1">
    <location>
        <begin position="347"/>
        <end position="367"/>
    </location>
</feature>
<evidence type="ECO:0000256" key="1">
    <source>
        <dbReference type="SAM" id="Phobius"/>
    </source>
</evidence>
<evidence type="ECO:0000313" key="4">
    <source>
        <dbReference type="Proteomes" id="UP000304864"/>
    </source>
</evidence>